<feature type="transmembrane region" description="Helical" evidence="1">
    <location>
        <begin position="12"/>
        <end position="32"/>
    </location>
</feature>
<keyword evidence="1" id="KW-1133">Transmembrane helix</keyword>
<reference evidence="2" key="1">
    <citation type="submission" date="2023-04" db="EMBL/GenBank/DDBJ databases">
        <title>Comparative genomic analysis of Cohnella hashimotonis sp. nov., isolated from the International Space Station.</title>
        <authorList>
            <person name="Venkateswaran K."/>
            <person name="Simpson A."/>
        </authorList>
    </citation>
    <scope>NUCLEOTIDE SEQUENCE</scope>
    <source>
        <strain evidence="2">F6_2S_P_1</strain>
    </source>
</reference>
<proteinExistence type="predicted"/>
<evidence type="ECO:0000313" key="3">
    <source>
        <dbReference type="Proteomes" id="UP001161691"/>
    </source>
</evidence>
<evidence type="ECO:0000313" key="2">
    <source>
        <dbReference type="EMBL" id="MDI4648258.1"/>
    </source>
</evidence>
<dbReference type="EMBL" id="JAGRPV010000001">
    <property type="protein sequence ID" value="MDI4648258.1"/>
    <property type="molecule type" value="Genomic_DNA"/>
</dbReference>
<dbReference type="Proteomes" id="UP001161691">
    <property type="component" value="Unassembled WGS sequence"/>
</dbReference>
<keyword evidence="1" id="KW-0812">Transmembrane</keyword>
<dbReference type="InterPro" id="IPR036259">
    <property type="entry name" value="MFS_trans_sf"/>
</dbReference>
<comment type="caution">
    <text evidence="2">The sequence shown here is derived from an EMBL/GenBank/DDBJ whole genome shotgun (WGS) entry which is preliminary data.</text>
</comment>
<keyword evidence="1" id="KW-0472">Membrane</keyword>
<accession>A0ABT6TN18</accession>
<sequence length="65" mass="7141">MLPDEYRAQAVSIYYGVTYLGVSLPILGLGIAAQRLGLLPAICLFAGVTVGLMAWSLHRWRRHLA</sequence>
<dbReference type="RefSeq" id="WP_282910986.1">
    <property type="nucleotide sequence ID" value="NZ_JAGRPV010000001.1"/>
</dbReference>
<feature type="transmembrane region" description="Helical" evidence="1">
    <location>
        <begin position="38"/>
        <end position="57"/>
    </location>
</feature>
<keyword evidence="3" id="KW-1185">Reference proteome</keyword>
<dbReference type="SUPFAM" id="SSF103473">
    <property type="entry name" value="MFS general substrate transporter"/>
    <property type="match status" value="1"/>
</dbReference>
<organism evidence="2 3">
    <name type="scientific">Cohnella hashimotonis</name>
    <dbReference type="NCBI Taxonomy" id="2826895"/>
    <lineage>
        <taxon>Bacteria</taxon>
        <taxon>Bacillati</taxon>
        <taxon>Bacillota</taxon>
        <taxon>Bacilli</taxon>
        <taxon>Bacillales</taxon>
        <taxon>Paenibacillaceae</taxon>
        <taxon>Cohnella</taxon>
    </lineage>
</organism>
<name>A0ABT6TN18_9BACL</name>
<evidence type="ECO:0008006" key="4">
    <source>
        <dbReference type="Google" id="ProtNLM"/>
    </source>
</evidence>
<gene>
    <name evidence="2" type="ORF">KB449_25125</name>
</gene>
<evidence type="ECO:0000256" key="1">
    <source>
        <dbReference type="SAM" id="Phobius"/>
    </source>
</evidence>
<protein>
    <recommendedName>
        <fullName evidence="4">MFS transporter</fullName>
    </recommendedName>
</protein>